<dbReference type="AlphaFoldDB" id="A0A8J6C635"/>
<organism evidence="6 7">
    <name type="scientific">Diacronema lutheri</name>
    <name type="common">Unicellular marine alga</name>
    <name type="synonym">Monochrysis lutheri</name>
    <dbReference type="NCBI Taxonomy" id="2081491"/>
    <lineage>
        <taxon>Eukaryota</taxon>
        <taxon>Haptista</taxon>
        <taxon>Haptophyta</taxon>
        <taxon>Pavlovophyceae</taxon>
        <taxon>Pavlovales</taxon>
        <taxon>Pavlovaceae</taxon>
        <taxon>Diacronema</taxon>
    </lineage>
</organism>
<evidence type="ECO:0000313" key="7">
    <source>
        <dbReference type="Proteomes" id="UP000751190"/>
    </source>
</evidence>
<evidence type="ECO:0000256" key="1">
    <source>
        <dbReference type="ARBA" id="ARBA00022741"/>
    </source>
</evidence>
<dbReference type="SMART" id="SM00220">
    <property type="entry name" value="S_TKc"/>
    <property type="match status" value="1"/>
</dbReference>
<evidence type="ECO:0000256" key="4">
    <source>
        <dbReference type="SAM" id="MobiDB-lite"/>
    </source>
</evidence>
<dbReference type="InterPro" id="IPR008271">
    <property type="entry name" value="Ser/Thr_kinase_AS"/>
</dbReference>
<dbReference type="SUPFAM" id="SSF56112">
    <property type="entry name" value="Protein kinase-like (PK-like)"/>
    <property type="match status" value="1"/>
</dbReference>
<gene>
    <name evidence="6" type="ORF">KFE25_011189</name>
</gene>
<evidence type="ECO:0000256" key="2">
    <source>
        <dbReference type="ARBA" id="ARBA00022840"/>
    </source>
</evidence>
<sequence>MEPEPLFCEAFSDVADMFEVGRKLGSGNFAKVIQATCKRQIAELRPGSQVAIKIVKKPSNMSPAAAEMLRSEIAILRSVRHPNIVRLYEVLETPGKLYLVMQLCTGGELFDRIVNMGRYSEEDARYFAFKLLNAVLYLHDQHICHRDLKPENILLASADEDAELCITDFGLGKVIVSATEGVSWREVALRTRCGTPGYAAPEVISASYAPGLERRYGLECDMWAVGVVVYILLSACPPFSARDDEAMQAAICDSNGPPFPPKYWATISPSAIDLIRSLLVVDPAKRLTAFEALQHPWVVSIQANANDLLGDEADASASGAPAHAAAPPSARPGGDGVAPPFRDRFGEFNLQRRTTARGLLRVQQLMAVEMGLPEGEDVRQLWRCSYEKRLGQLVLSTEHVGFVAYDSTSLWLRPLSELVHLNTARYVASNAATDNSLILSFRDGHTAQLDGFWARDDCLQAFGAEEATRHVTTRHEPPPPPPPRMAGRDAHGTSAGGGADGGAVFVGGGGQSVAS</sequence>
<keyword evidence="2 3" id="KW-0067">ATP-binding</keyword>
<proteinExistence type="predicted"/>
<keyword evidence="7" id="KW-1185">Reference proteome</keyword>
<feature type="compositionally biased region" description="Low complexity" evidence="4">
    <location>
        <begin position="315"/>
        <end position="332"/>
    </location>
</feature>
<comment type="caution">
    <text evidence="6">The sequence shown here is derived from an EMBL/GenBank/DDBJ whole genome shotgun (WGS) entry which is preliminary data.</text>
</comment>
<dbReference type="PROSITE" id="PS00107">
    <property type="entry name" value="PROTEIN_KINASE_ATP"/>
    <property type="match status" value="1"/>
</dbReference>
<feature type="compositionally biased region" description="Basic and acidic residues" evidence="4">
    <location>
        <begin position="466"/>
        <end position="477"/>
    </location>
</feature>
<dbReference type="CDD" id="cd05117">
    <property type="entry name" value="STKc_CAMK"/>
    <property type="match status" value="1"/>
</dbReference>
<dbReference type="FunFam" id="3.30.200.20:FF:000042">
    <property type="entry name" value="Aurora kinase A"/>
    <property type="match status" value="1"/>
</dbReference>
<dbReference type="InterPro" id="IPR017441">
    <property type="entry name" value="Protein_kinase_ATP_BS"/>
</dbReference>
<dbReference type="Pfam" id="PF00069">
    <property type="entry name" value="Pkinase"/>
    <property type="match status" value="1"/>
</dbReference>
<reference evidence="6" key="1">
    <citation type="submission" date="2021-05" db="EMBL/GenBank/DDBJ databases">
        <title>The genome of the haptophyte Pavlova lutheri (Diacronema luteri, Pavlovales) - a model for lipid biosynthesis in eukaryotic algae.</title>
        <authorList>
            <person name="Hulatt C.J."/>
            <person name="Posewitz M.C."/>
        </authorList>
    </citation>
    <scope>NUCLEOTIDE SEQUENCE</scope>
    <source>
        <strain evidence="6">NIVA-4/92</strain>
    </source>
</reference>
<dbReference type="PROSITE" id="PS00108">
    <property type="entry name" value="PROTEIN_KINASE_ST"/>
    <property type="match status" value="1"/>
</dbReference>
<dbReference type="OrthoDB" id="40902at2759"/>
<dbReference type="PROSITE" id="PS50011">
    <property type="entry name" value="PROTEIN_KINASE_DOM"/>
    <property type="match status" value="1"/>
</dbReference>
<dbReference type="InterPro" id="IPR000719">
    <property type="entry name" value="Prot_kinase_dom"/>
</dbReference>
<dbReference type="GO" id="GO:0005524">
    <property type="term" value="F:ATP binding"/>
    <property type="evidence" value="ECO:0007669"/>
    <property type="project" value="UniProtKB-UniRule"/>
</dbReference>
<evidence type="ECO:0000259" key="5">
    <source>
        <dbReference type="PROSITE" id="PS50011"/>
    </source>
</evidence>
<feature type="region of interest" description="Disordered" evidence="4">
    <location>
        <begin position="466"/>
        <end position="515"/>
    </location>
</feature>
<dbReference type="Proteomes" id="UP000751190">
    <property type="component" value="Unassembled WGS sequence"/>
</dbReference>
<dbReference type="OMA" id="DQHICHR"/>
<name>A0A8J6C635_DIALT</name>
<accession>A0A8J6C635</accession>
<dbReference type="GO" id="GO:0004672">
    <property type="term" value="F:protein kinase activity"/>
    <property type="evidence" value="ECO:0007669"/>
    <property type="project" value="InterPro"/>
</dbReference>
<feature type="region of interest" description="Disordered" evidence="4">
    <location>
        <begin position="312"/>
        <end position="338"/>
    </location>
</feature>
<protein>
    <recommendedName>
        <fullName evidence="5">Protein kinase domain-containing protein</fullName>
    </recommendedName>
</protein>
<dbReference type="Gene3D" id="1.10.510.10">
    <property type="entry name" value="Transferase(Phosphotransferase) domain 1"/>
    <property type="match status" value="1"/>
</dbReference>
<feature type="binding site" evidence="3">
    <location>
        <position position="57"/>
    </location>
    <ligand>
        <name>ATP</name>
        <dbReference type="ChEBI" id="CHEBI:30616"/>
    </ligand>
</feature>
<dbReference type="PANTHER" id="PTHR24347">
    <property type="entry name" value="SERINE/THREONINE-PROTEIN KINASE"/>
    <property type="match status" value="1"/>
</dbReference>
<keyword evidence="1 3" id="KW-0547">Nucleotide-binding</keyword>
<evidence type="ECO:0000256" key="3">
    <source>
        <dbReference type="PROSITE-ProRule" id="PRU10141"/>
    </source>
</evidence>
<evidence type="ECO:0000313" key="6">
    <source>
        <dbReference type="EMBL" id="KAG8463192.1"/>
    </source>
</evidence>
<feature type="compositionally biased region" description="Gly residues" evidence="4">
    <location>
        <begin position="494"/>
        <end position="515"/>
    </location>
</feature>
<dbReference type="EMBL" id="JAGTXO010000017">
    <property type="protein sequence ID" value="KAG8463192.1"/>
    <property type="molecule type" value="Genomic_DNA"/>
</dbReference>
<dbReference type="FunFam" id="1.10.510.10:FF:000571">
    <property type="entry name" value="Maternal embryonic leucine zipper kinase"/>
    <property type="match status" value="1"/>
</dbReference>
<dbReference type="InterPro" id="IPR011009">
    <property type="entry name" value="Kinase-like_dom_sf"/>
</dbReference>
<feature type="domain" description="Protein kinase" evidence="5">
    <location>
        <begin position="18"/>
        <end position="298"/>
    </location>
</feature>